<dbReference type="RefSeq" id="XP_012204168.1">
    <property type="nucleotide sequence ID" value="XM_012348778.1"/>
</dbReference>
<feature type="transmembrane region" description="Helical" evidence="1">
    <location>
        <begin position="478"/>
        <end position="494"/>
    </location>
</feature>
<reference evidence="2 3" key="1">
    <citation type="journal article" date="2013" name="PLoS Genet.">
        <title>Distinctive expansion of potential virulence genes in the genome of the oomycete fish pathogen Saprolegnia parasitica.</title>
        <authorList>
            <person name="Jiang R.H."/>
            <person name="de Bruijn I."/>
            <person name="Haas B.J."/>
            <person name="Belmonte R."/>
            <person name="Lobach L."/>
            <person name="Christie J."/>
            <person name="van den Ackerveken G."/>
            <person name="Bottin A."/>
            <person name="Bulone V."/>
            <person name="Diaz-Moreno S.M."/>
            <person name="Dumas B."/>
            <person name="Fan L."/>
            <person name="Gaulin E."/>
            <person name="Govers F."/>
            <person name="Grenville-Briggs L.J."/>
            <person name="Horner N.R."/>
            <person name="Levin J.Z."/>
            <person name="Mammella M."/>
            <person name="Meijer H.J."/>
            <person name="Morris P."/>
            <person name="Nusbaum C."/>
            <person name="Oome S."/>
            <person name="Phillips A.J."/>
            <person name="van Rooyen D."/>
            <person name="Rzeszutek E."/>
            <person name="Saraiva M."/>
            <person name="Secombes C.J."/>
            <person name="Seidl M.F."/>
            <person name="Snel B."/>
            <person name="Stassen J.H."/>
            <person name="Sykes S."/>
            <person name="Tripathy S."/>
            <person name="van den Berg H."/>
            <person name="Vega-Arreguin J.C."/>
            <person name="Wawra S."/>
            <person name="Young S.K."/>
            <person name="Zeng Q."/>
            <person name="Dieguez-Uribeondo J."/>
            <person name="Russ C."/>
            <person name="Tyler B.M."/>
            <person name="van West P."/>
        </authorList>
    </citation>
    <scope>NUCLEOTIDE SEQUENCE [LARGE SCALE GENOMIC DNA]</scope>
    <source>
        <strain evidence="2 3">CBS 223.65</strain>
    </source>
</reference>
<evidence type="ECO:0000256" key="1">
    <source>
        <dbReference type="SAM" id="Phobius"/>
    </source>
</evidence>
<dbReference type="Gene3D" id="1.20.1250.20">
    <property type="entry name" value="MFS general substrate transporter like domains"/>
    <property type="match status" value="2"/>
</dbReference>
<keyword evidence="1" id="KW-0812">Transmembrane</keyword>
<keyword evidence="3" id="KW-1185">Reference proteome</keyword>
<feature type="transmembrane region" description="Helical" evidence="1">
    <location>
        <begin position="416"/>
        <end position="435"/>
    </location>
</feature>
<feature type="transmembrane region" description="Helical" evidence="1">
    <location>
        <begin position="143"/>
        <end position="162"/>
    </location>
</feature>
<proteinExistence type="predicted"/>
<feature type="transmembrane region" description="Helical" evidence="1">
    <location>
        <begin position="87"/>
        <end position="105"/>
    </location>
</feature>
<feature type="transmembrane region" description="Helical" evidence="1">
    <location>
        <begin position="47"/>
        <end position="67"/>
    </location>
</feature>
<gene>
    <name evidence="2" type="ORF">SPRG_09235</name>
</gene>
<dbReference type="AlphaFoldDB" id="A0A067C2U6"/>
<dbReference type="KEGG" id="spar:SPRG_09235"/>
<keyword evidence="1" id="KW-0472">Membrane</keyword>
<feature type="transmembrane region" description="Helical" evidence="1">
    <location>
        <begin position="211"/>
        <end position="229"/>
    </location>
</feature>
<dbReference type="EMBL" id="KK583235">
    <property type="protein sequence ID" value="KDO25094.1"/>
    <property type="molecule type" value="Genomic_DNA"/>
</dbReference>
<accession>A0A067C2U6</accession>
<dbReference type="InterPro" id="IPR050327">
    <property type="entry name" value="Proton-linked_MCT"/>
</dbReference>
<dbReference type="VEuPathDB" id="FungiDB:SPRG_09235"/>
<feature type="transmembrane region" description="Helical" evidence="1">
    <location>
        <begin position="308"/>
        <end position="328"/>
    </location>
</feature>
<dbReference type="SUPFAM" id="SSF103473">
    <property type="entry name" value="MFS general substrate transporter"/>
    <property type="match status" value="1"/>
</dbReference>
<evidence type="ECO:0000313" key="2">
    <source>
        <dbReference type="EMBL" id="KDO25094.1"/>
    </source>
</evidence>
<protein>
    <recommendedName>
        <fullName evidence="4">Nodulin-like domain-containing protein</fullName>
    </recommendedName>
</protein>
<dbReference type="InterPro" id="IPR036259">
    <property type="entry name" value="MFS_trans_sf"/>
</dbReference>
<feature type="transmembrane region" description="Helical" evidence="1">
    <location>
        <begin position="117"/>
        <end position="137"/>
    </location>
</feature>
<dbReference type="GeneID" id="24131420"/>
<feature type="transmembrane region" description="Helical" evidence="1">
    <location>
        <begin position="447"/>
        <end position="466"/>
    </location>
</feature>
<feature type="transmembrane region" description="Helical" evidence="1">
    <location>
        <begin position="174"/>
        <end position="191"/>
    </location>
</feature>
<dbReference type="OMA" id="QIAWNEL"/>
<evidence type="ECO:0008006" key="4">
    <source>
        <dbReference type="Google" id="ProtNLM"/>
    </source>
</evidence>
<dbReference type="PANTHER" id="PTHR11360:SF317">
    <property type="entry name" value="MAJOR FACILITATOR SUPERFAMILY (MFS) PROFILE DOMAIN-CONTAINING PROTEIN-RELATED"/>
    <property type="match status" value="1"/>
</dbReference>
<dbReference type="PANTHER" id="PTHR11360">
    <property type="entry name" value="MONOCARBOXYLATE TRANSPORTER"/>
    <property type="match status" value="1"/>
</dbReference>
<sequence length="571" mass="62283">MFGWFRDYWRIVIPPKSLAEIDAERWLLVCPLPGGERSCQCRSFFRYYILIAAIAAQFVCGVLFALSTVSKPFDLSVFGGHDQDRNTALGILSGVCVALTAAFVGPASERNGPRWSTLLGAGFVGLGLLSVQLALWTLTWSPLILGCVSLGLGFGYLMVSSISTVQKWYPDARGFAMGASMAGFGAGQIAWNELYAYADDRLDAAAAKNVFVLTLLALSPLLAYCVVAMRTPPSTFRVNGHDMHGIPSDAVLSAERIQGDYLDFGMTLVNYTAVTKPRADAAAPGTERAYYEHVRGLTLVQCICSTDFVCLVLAFAANTTMALLYVEIATPSVDGLLTSWYDVSLDDANAFILHADVVGLAGRFFCPIVSDVLLRALYLNPAYARKLVMLLLLLLPAIALPLLHSQLDDFGQLKTLIFIVKVCSGGGFAVIGCFLTDLYGVYNMGTMYGLVLMSWSIGMVVVRLVFSGLKSDFLDQVRLMWVLSIAGFVFMALVRTDNMDRFYHGYQYSVCGKIVIQRPYKKTTSVRQSVASIARSTPTPVGGIAPPDDTRTRHDEPFFLVSSDSETSYVV</sequence>
<feature type="transmembrane region" description="Helical" evidence="1">
    <location>
        <begin position="348"/>
        <end position="366"/>
    </location>
</feature>
<feature type="transmembrane region" description="Helical" evidence="1">
    <location>
        <begin position="387"/>
        <end position="404"/>
    </location>
</feature>
<name>A0A067C2U6_SAPPC</name>
<dbReference type="Proteomes" id="UP000030745">
    <property type="component" value="Unassembled WGS sequence"/>
</dbReference>
<evidence type="ECO:0000313" key="3">
    <source>
        <dbReference type="Proteomes" id="UP000030745"/>
    </source>
</evidence>
<keyword evidence="1" id="KW-1133">Transmembrane helix</keyword>
<dbReference type="OrthoDB" id="73085at2759"/>
<organism evidence="2 3">
    <name type="scientific">Saprolegnia parasitica (strain CBS 223.65)</name>
    <dbReference type="NCBI Taxonomy" id="695850"/>
    <lineage>
        <taxon>Eukaryota</taxon>
        <taxon>Sar</taxon>
        <taxon>Stramenopiles</taxon>
        <taxon>Oomycota</taxon>
        <taxon>Saprolegniomycetes</taxon>
        <taxon>Saprolegniales</taxon>
        <taxon>Saprolegniaceae</taxon>
        <taxon>Saprolegnia</taxon>
    </lineage>
</organism>